<proteinExistence type="predicted"/>
<evidence type="ECO:0000256" key="1">
    <source>
        <dbReference type="SAM" id="MobiDB-lite"/>
    </source>
</evidence>
<evidence type="ECO:0000313" key="3">
    <source>
        <dbReference type="Proteomes" id="UP000001116"/>
    </source>
</evidence>
<accession>A6WGP8</accession>
<dbReference type="KEGG" id="kra:Krad_4528"/>
<organism evidence="2 3">
    <name type="scientific">Kineococcus radiotolerans (strain ATCC BAA-149 / DSM 14245 / SRS30216)</name>
    <dbReference type="NCBI Taxonomy" id="266940"/>
    <lineage>
        <taxon>Bacteria</taxon>
        <taxon>Bacillati</taxon>
        <taxon>Actinomycetota</taxon>
        <taxon>Actinomycetes</taxon>
        <taxon>Kineosporiales</taxon>
        <taxon>Kineosporiaceae</taxon>
        <taxon>Kineococcus</taxon>
    </lineage>
</organism>
<dbReference type="AlphaFoldDB" id="A6WGP8"/>
<geneLocation type="plasmid" evidence="2 3">
    <name>pKRAD01</name>
</geneLocation>
<sequence>MRRPSTGAASISKGEVHGDAQTGLAVAGLTGTARGASCGTSHQPAPHRPYPVDHDESCWCRVAP</sequence>
<keyword evidence="3" id="KW-1185">Reference proteome</keyword>
<dbReference type="HOGENOM" id="CLU_2861809_0_0_11"/>
<name>A6WGP8_KINRD</name>
<dbReference type="Proteomes" id="UP000001116">
    <property type="component" value="Plasmid pKRAD01"/>
</dbReference>
<evidence type="ECO:0000313" key="2">
    <source>
        <dbReference type="EMBL" id="ABS05987.1"/>
    </source>
</evidence>
<dbReference type="EMBL" id="CP000751">
    <property type="protein sequence ID" value="ABS05987.1"/>
    <property type="molecule type" value="Genomic_DNA"/>
</dbReference>
<keyword evidence="2" id="KW-0614">Plasmid</keyword>
<reference evidence="3" key="1">
    <citation type="journal article" date="2008" name="PLoS ONE">
        <title>Survival in nuclear waste, extreme resistance, and potential applications gleaned from the genome sequence of Kineococcus radiotolerans SRS30216.</title>
        <authorList>
            <person name="Bagwell C.E."/>
            <person name="Bhat S."/>
            <person name="Hawkins G.M."/>
            <person name="Smith B.W."/>
            <person name="Biswas T."/>
            <person name="Hoover T.R."/>
            <person name="Saunders E."/>
            <person name="Han C.S."/>
            <person name="Tsodikov O.V."/>
            <person name="Shimkets L.J."/>
        </authorList>
    </citation>
    <scope>NUCLEOTIDE SEQUENCE [LARGE SCALE GENOMIC DNA]</scope>
    <source>
        <strain evidence="3">ATCC BAA-149 / DSM 14245 / SRS30216</strain>
    </source>
</reference>
<protein>
    <submittedName>
        <fullName evidence="2">Uncharacterized protein</fullName>
    </submittedName>
</protein>
<feature type="region of interest" description="Disordered" evidence="1">
    <location>
        <begin position="32"/>
        <end position="56"/>
    </location>
</feature>
<gene>
    <name evidence="2" type="ordered locus">Krad_4528</name>
</gene>